<evidence type="ECO:0000313" key="3">
    <source>
        <dbReference type="EMBL" id="TQE08028.1"/>
    </source>
</evidence>
<organism evidence="3 4">
    <name type="scientific">Malus baccata</name>
    <name type="common">Siberian crab apple</name>
    <name type="synonym">Pyrus baccata</name>
    <dbReference type="NCBI Taxonomy" id="106549"/>
    <lineage>
        <taxon>Eukaryota</taxon>
        <taxon>Viridiplantae</taxon>
        <taxon>Streptophyta</taxon>
        <taxon>Embryophyta</taxon>
        <taxon>Tracheophyta</taxon>
        <taxon>Spermatophyta</taxon>
        <taxon>Magnoliopsida</taxon>
        <taxon>eudicotyledons</taxon>
        <taxon>Gunneridae</taxon>
        <taxon>Pentapetalae</taxon>
        <taxon>rosids</taxon>
        <taxon>fabids</taxon>
        <taxon>Rosales</taxon>
        <taxon>Rosaceae</taxon>
        <taxon>Amygdaloideae</taxon>
        <taxon>Maleae</taxon>
        <taxon>Malus</taxon>
    </lineage>
</organism>
<protein>
    <recommendedName>
        <fullName evidence="2">Retrotransposon Copia-like N-terminal domain-containing protein</fullName>
    </recommendedName>
</protein>
<keyword evidence="4" id="KW-1185">Reference proteome</keyword>
<feature type="domain" description="Retrotransposon Copia-like N-terminal" evidence="2">
    <location>
        <begin position="28"/>
        <end position="70"/>
    </location>
</feature>
<name>A0A540NAH7_MALBA</name>
<proteinExistence type="predicted"/>
<sequence length="84" mass="9056">MTEESSSNREATSSSNSLSPSIIQGEINPNFCLCSVLLNEFNYLPWSRAISLALGGRSKLGYINGSIGLPERSSTSYGAWHAND</sequence>
<dbReference type="InterPro" id="IPR029472">
    <property type="entry name" value="Copia-like_N"/>
</dbReference>
<feature type="compositionally biased region" description="Low complexity" evidence="1">
    <location>
        <begin position="1"/>
        <end position="21"/>
    </location>
</feature>
<dbReference type="Pfam" id="PF14244">
    <property type="entry name" value="Retrotran_gag_3"/>
    <property type="match status" value="1"/>
</dbReference>
<evidence type="ECO:0000256" key="1">
    <source>
        <dbReference type="SAM" id="MobiDB-lite"/>
    </source>
</evidence>
<feature type="region of interest" description="Disordered" evidence="1">
    <location>
        <begin position="1"/>
        <end position="22"/>
    </location>
</feature>
<gene>
    <name evidence="3" type="ORF">C1H46_006302</name>
</gene>
<dbReference type="EMBL" id="VIEB01000076">
    <property type="protein sequence ID" value="TQE08028.1"/>
    <property type="molecule type" value="Genomic_DNA"/>
</dbReference>
<dbReference type="AlphaFoldDB" id="A0A540NAH7"/>
<comment type="caution">
    <text evidence="3">The sequence shown here is derived from an EMBL/GenBank/DDBJ whole genome shotgun (WGS) entry which is preliminary data.</text>
</comment>
<dbReference type="Proteomes" id="UP000315295">
    <property type="component" value="Unassembled WGS sequence"/>
</dbReference>
<evidence type="ECO:0000259" key="2">
    <source>
        <dbReference type="Pfam" id="PF14244"/>
    </source>
</evidence>
<accession>A0A540NAH7</accession>
<evidence type="ECO:0000313" key="4">
    <source>
        <dbReference type="Proteomes" id="UP000315295"/>
    </source>
</evidence>
<reference evidence="3 4" key="1">
    <citation type="journal article" date="2019" name="G3 (Bethesda)">
        <title>Sequencing of a Wild Apple (Malus baccata) Genome Unravels the Differences Between Cultivated and Wild Apple Species Regarding Disease Resistance and Cold Tolerance.</title>
        <authorList>
            <person name="Chen X."/>
        </authorList>
    </citation>
    <scope>NUCLEOTIDE SEQUENCE [LARGE SCALE GENOMIC DNA]</scope>
    <source>
        <strain evidence="4">cv. Shandingzi</strain>
        <tissue evidence="3">Leaves</tissue>
    </source>
</reference>